<protein>
    <submittedName>
        <fullName evidence="2">Uncharacterized protein</fullName>
    </submittedName>
</protein>
<evidence type="ECO:0000313" key="2">
    <source>
        <dbReference type="EMBL" id="GBL85905.1"/>
    </source>
</evidence>
<comment type="caution">
    <text evidence="2">The sequence shown here is derived from an EMBL/GenBank/DDBJ whole genome shotgun (WGS) entry which is preliminary data.</text>
</comment>
<organism evidence="2 3">
    <name type="scientific">Araneus ventricosus</name>
    <name type="common">Orbweaver spider</name>
    <name type="synonym">Epeira ventricosa</name>
    <dbReference type="NCBI Taxonomy" id="182803"/>
    <lineage>
        <taxon>Eukaryota</taxon>
        <taxon>Metazoa</taxon>
        <taxon>Ecdysozoa</taxon>
        <taxon>Arthropoda</taxon>
        <taxon>Chelicerata</taxon>
        <taxon>Arachnida</taxon>
        <taxon>Araneae</taxon>
        <taxon>Araneomorphae</taxon>
        <taxon>Entelegynae</taxon>
        <taxon>Araneoidea</taxon>
        <taxon>Araneidae</taxon>
        <taxon>Araneus</taxon>
    </lineage>
</organism>
<feature type="region of interest" description="Disordered" evidence="1">
    <location>
        <begin position="1"/>
        <end position="44"/>
    </location>
</feature>
<sequence length="44" mass="4867">EHGQVPRGVEARAPRLHPPHGGHRQAPQVAVPQRTEAHHQLLIT</sequence>
<proteinExistence type="predicted"/>
<dbReference type="AlphaFoldDB" id="A0A4Y2B3M2"/>
<name>A0A4Y2B3M2_ARAVE</name>
<keyword evidence="3" id="KW-1185">Reference proteome</keyword>
<feature type="non-terminal residue" evidence="2">
    <location>
        <position position="1"/>
    </location>
</feature>
<accession>A0A4Y2B3M2</accession>
<dbReference type="EMBL" id="BGPR01233970">
    <property type="protein sequence ID" value="GBL85905.1"/>
    <property type="molecule type" value="Genomic_DNA"/>
</dbReference>
<evidence type="ECO:0000313" key="3">
    <source>
        <dbReference type="Proteomes" id="UP000499080"/>
    </source>
</evidence>
<dbReference type="Proteomes" id="UP000499080">
    <property type="component" value="Unassembled WGS sequence"/>
</dbReference>
<feature type="compositionally biased region" description="Basic and acidic residues" evidence="1">
    <location>
        <begin position="1"/>
        <end position="13"/>
    </location>
</feature>
<reference evidence="2 3" key="1">
    <citation type="journal article" date="2019" name="Sci. Rep.">
        <title>Orb-weaving spider Araneus ventricosus genome elucidates the spidroin gene catalogue.</title>
        <authorList>
            <person name="Kono N."/>
            <person name="Nakamura H."/>
            <person name="Ohtoshi R."/>
            <person name="Moran D.A.P."/>
            <person name="Shinohara A."/>
            <person name="Yoshida Y."/>
            <person name="Fujiwara M."/>
            <person name="Mori M."/>
            <person name="Tomita M."/>
            <person name="Arakawa K."/>
        </authorList>
    </citation>
    <scope>NUCLEOTIDE SEQUENCE [LARGE SCALE GENOMIC DNA]</scope>
</reference>
<gene>
    <name evidence="2" type="ORF">AVEN_24188_1</name>
</gene>
<feature type="compositionally biased region" description="Basic residues" evidence="1">
    <location>
        <begin position="14"/>
        <end position="23"/>
    </location>
</feature>
<evidence type="ECO:0000256" key="1">
    <source>
        <dbReference type="SAM" id="MobiDB-lite"/>
    </source>
</evidence>
<feature type="compositionally biased region" description="Basic and acidic residues" evidence="1">
    <location>
        <begin position="35"/>
        <end position="44"/>
    </location>
</feature>